<dbReference type="AlphaFoldDB" id="A0A844HL19"/>
<accession>A0A844HL19</accession>
<dbReference type="Pfam" id="PF01263">
    <property type="entry name" value="Aldose_epim"/>
    <property type="match status" value="1"/>
</dbReference>
<evidence type="ECO:0000256" key="4">
    <source>
        <dbReference type="ARBA" id="ARBA00023277"/>
    </source>
</evidence>
<keyword evidence="4 5" id="KW-0119">Carbohydrate metabolism</keyword>
<evidence type="ECO:0000256" key="6">
    <source>
        <dbReference type="PIRSR" id="PIRSR005096-1"/>
    </source>
</evidence>
<dbReference type="InterPro" id="IPR014718">
    <property type="entry name" value="GH-type_carb-bd"/>
</dbReference>
<dbReference type="SUPFAM" id="SSF74650">
    <property type="entry name" value="Galactose mutarotase-like"/>
    <property type="match status" value="1"/>
</dbReference>
<dbReference type="PIRSF" id="PIRSF005096">
    <property type="entry name" value="GALM"/>
    <property type="match status" value="1"/>
</dbReference>
<evidence type="ECO:0000256" key="8">
    <source>
        <dbReference type="PIRSR" id="PIRSR005096-3"/>
    </source>
</evidence>
<dbReference type="GO" id="GO:0004034">
    <property type="term" value="F:aldose 1-epimerase activity"/>
    <property type="evidence" value="ECO:0007669"/>
    <property type="project" value="UniProtKB-EC"/>
</dbReference>
<evidence type="ECO:0000256" key="3">
    <source>
        <dbReference type="ARBA" id="ARBA00023235"/>
    </source>
</evidence>
<dbReference type="Proteomes" id="UP000449846">
    <property type="component" value="Unassembled WGS sequence"/>
</dbReference>
<gene>
    <name evidence="9" type="ORF">GL300_07900</name>
</gene>
<evidence type="ECO:0000256" key="5">
    <source>
        <dbReference type="PIRNR" id="PIRNR005096"/>
    </source>
</evidence>
<protein>
    <recommendedName>
        <fullName evidence="5">Aldose 1-epimerase</fullName>
        <ecNumber evidence="5">5.1.3.3</ecNumber>
    </recommendedName>
</protein>
<feature type="active site" description="Proton donor" evidence="6">
    <location>
        <position position="172"/>
    </location>
</feature>
<dbReference type="RefSeq" id="WP_155039049.1">
    <property type="nucleotide sequence ID" value="NZ_JBHGCD010000002.1"/>
</dbReference>
<keyword evidence="10" id="KW-1185">Reference proteome</keyword>
<feature type="binding site" evidence="8">
    <location>
        <begin position="74"/>
        <end position="75"/>
    </location>
    <ligand>
        <name>beta-D-galactose</name>
        <dbReference type="ChEBI" id="CHEBI:27667"/>
    </ligand>
</feature>
<evidence type="ECO:0000256" key="7">
    <source>
        <dbReference type="PIRSR" id="PIRSR005096-2"/>
    </source>
</evidence>
<feature type="binding site" evidence="7">
    <location>
        <position position="234"/>
    </location>
    <ligand>
        <name>beta-D-galactose</name>
        <dbReference type="ChEBI" id="CHEBI:27667"/>
    </ligand>
</feature>
<comment type="pathway">
    <text evidence="1 5">Carbohydrate metabolism; hexose metabolism.</text>
</comment>
<comment type="caution">
    <text evidence="9">The sequence shown here is derived from an EMBL/GenBank/DDBJ whole genome shotgun (WGS) entry which is preliminary data.</text>
</comment>
<dbReference type="PANTHER" id="PTHR10091">
    <property type="entry name" value="ALDOSE-1-EPIMERASE"/>
    <property type="match status" value="1"/>
</dbReference>
<dbReference type="UniPathway" id="UPA00242"/>
<dbReference type="GO" id="GO:0006006">
    <property type="term" value="P:glucose metabolic process"/>
    <property type="evidence" value="ECO:0007669"/>
    <property type="project" value="TreeGrafter"/>
</dbReference>
<evidence type="ECO:0000256" key="1">
    <source>
        <dbReference type="ARBA" id="ARBA00005028"/>
    </source>
</evidence>
<sequence length="336" mass="36036">MTREVFGTLPDGQTVERITISAHGLTLSVLTLGATVQDLRLEGVDHPLVLGFPALEPYLGEGRYVGAIVGRCANRIARGHARIDDLTLELDRNEAGRTTLHGGSDGTGTRNWAVGEISADAIALSDYLPDGHMGFPGAMLVHVRYRLLPGAVLQIEMLATSSETTLCNFAQHSYFNLDGSDSIADHVLTIPAESWLPVDDTLIPLGNPAPVQGSHLDFRTPVRLGERLDGPLIDHNLCLSEHKHKLTQPAATLEAGGLRMQIASTEPGIQVYAADHMRPGATGIGGRPYGQHAGIALESQLWPDAVHHPGYPSVLLSPGQLYRQTTSFSFTRVTGS</sequence>
<feature type="active site" description="Proton acceptor" evidence="6">
    <location>
        <position position="298"/>
    </location>
</feature>
<proteinExistence type="inferred from homology"/>
<evidence type="ECO:0000313" key="9">
    <source>
        <dbReference type="EMBL" id="MTH59134.1"/>
    </source>
</evidence>
<dbReference type="InterPro" id="IPR008183">
    <property type="entry name" value="Aldose_1/G6P_1-epimerase"/>
</dbReference>
<dbReference type="CDD" id="cd09019">
    <property type="entry name" value="galactose_mutarotase_like"/>
    <property type="match status" value="1"/>
</dbReference>
<evidence type="ECO:0000256" key="2">
    <source>
        <dbReference type="ARBA" id="ARBA00006206"/>
    </source>
</evidence>
<keyword evidence="3 5" id="KW-0413">Isomerase</keyword>
<comment type="catalytic activity">
    <reaction evidence="5">
        <text>alpha-D-glucose = beta-D-glucose</text>
        <dbReference type="Rhea" id="RHEA:10264"/>
        <dbReference type="ChEBI" id="CHEBI:15903"/>
        <dbReference type="ChEBI" id="CHEBI:17925"/>
        <dbReference type="EC" id="5.1.3.3"/>
    </reaction>
</comment>
<reference evidence="9 10" key="1">
    <citation type="submission" date="2019-11" db="EMBL/GenBank/DDBJ databases">
        <authorList>
            <person name="Dong K."/>
        </authorList>
    </citation>
    <scope>NUCLEOTIDE SEQUENCE [LARGE SCALE GENOMIC DNA]</scope>
    <source>
        <strain evidence="9 10">NBRC 112902</strain>
    </source>
</reference>
<dbReference type="InterPro" id="IPR047215">
    <property type="entry name" value="Galactose_mutarotase-like"/>
</dbReference>
<comment type="similarity">
    <text evidence="2 5">Belongs to the aldose epimerase family.</text>
</comment>
<name>A0A844HL19_9RHOB</name>
<feature type="binding site" evidence="8">
    <location>
        <begin position="172"/>
        <end position="174"/>
    </location>
    <ligand>
        <name>beta-D-galactose</name>
        <dbReference type="ChEBI" id="CHEBI:27667"/>
    </ligand>
</feature>
<evidence type="ECO:0000313" key="10">
    <source>
        <dbReference type="Proteomes" id="UP000449846"/>
    </source>
</evidence>
<dbReference type="InterPro" id="IPR015443">
    <property type="entry name" value="Aldose_1-epimerase"/>
</dbReference>
<dbReference type="GO" id="GO:0030246">
    <property type="term" value="F:carbohydrate binding"/>
    <property type="evidence" value="ECO:0007669"/>
    <property type="project" value="InterPro"/>
</dbReference>
<dbReference type="EMBL" id="WMIG01000002">
    <property type="protein sequence ID" value="MTH59134.1"/>
    <property type="molecule type" value="Genomic_DNA"/>
</dbReference>
<dbReference type="EC" id="5.1.3.3" evidence="5"/>
<dbReference type="InterPro" id="IPR011013">
    <property type="entry name" value="Gal_mutarotase_sf_dom"/>
</dbReference>
<organism evidence="9 10">
    <name type="scientific">Paracoccus litorisediminis</name>
    <dbReference type="NCBI Taxonomy" id="2006130"/>
    <lineage>
        <taxon>Bacteria</taxon>
        <taxon>Pseudomonadati</taxon>
        <taxon>Pseudomonadota</taxon>
        <taxon>Alphaproteobacteria</taxon>
        <taxon>Rhodobacterales</taxon>
        <taxon>Paracoccaceae</taxon>
        <taxon>Paracoccus</taxon>
    </lineage>
</organism>
<dbReference type="Gene3D" id="2.70.98.10">
    <property type="match status" value="1"/>
</dbReference>
<dbReference type="GO" id="GO:0033499">
    <property type="term" value="P:galactose catabolic process via UDP-galactose, Leloir pathway"/>
    <property type="evidence" value="ECO:0007669"/>
    <property type="project" value="TreeGrafter"/>
</dbReference>
<dbReference type="PANTHER" id="PTHR10091:SF49">
    <property type="entry name" value="ALDOSE 1-EPIMERASE"/>
    <property type="match status" value="1"/>
</dbReference>
<dbReference type="OrthoDB" id="9779408at2"/>